<evidence type="ECO:0000256" key="5">
    <source>
        <dbReference type="ARBA" id="ARBA00023004"/>
    </source>
</evidence>
<comment type="caution">
    <text evidence="6">The sequence shown here is derived from an EMBL/GenBank/DDBJ whole genome shotgun (WGS) entry which is preliminary data.</text>
</comment>
<proteinExistence type="inferred from homology"/>
<keyword evidence="3" id="KW-0223">Dioxygenase</keyword>
<accession>A0A814ZLG8</accession>
<organism evidence="6 7">
    <name type="scientific">Rotaria sordida</name>
    <dbReference type="NCBI Taxonomy" id="392033"/>
    <lineage>
        <taxon>Eukaryota</taxon>
        <taxon>Metazoa</taxon>
        <taxon>Spiralia</taxon>
        <taxon>Gnathifera</taxon>
        <taxon>Rotifera</taxon>
        <taxon>Eurotatoria</taxon>
        <taxon>Bdelloidea</taxon>
        <taxon>Philodinida</taxon>
        <taxon>Philodinidae</taxon>
        <taxon>Rotaria</taxon>
    </lineage>
</organism>
<keyword evidence="4" id="KW-0560">Oxidoreductase</keyword>
<evidence type="ECO:0000256" key="2">
    <source>
        <dbReference type="ARBA" id="ARBA00022723"/>
    </source>
</evidence>
<reference evidence="6" key="1">
    <citation type="submission" date="2021-02" db="EMBL/GenBank/DDBJ databases">
        <authorList>
            <person name="Nowell W R."/>
        </authorList>
    </citation>
    <scope>NUCLEOTIDE SEQUENCE</scope>
</reference>
<dbReference type="Proteomes" id="UP000663889">
    <property type="component" value="Unassembled WGS sequence"/>
</dbReference>
<dbReference type="GO" id="GO:0051213">
    <property type="term" value="F:dioxygenase activity"/>
    <property type="evidence" value="ECO:0007669"/>
    <property type="project" value="UniProtKB-KW"/>
</dbReference>
<dbReference type="EMBL" id="CAJNOU010001731">
    <property type="protein sequence ID" value="CAF1245442.1"/>
    <property type="molecule type" value="Genomic_DNA"/>
</dbReference>
<keyword evidence="2" id="KW-0479">Metal-binding</keyword>
<evidence type="ECO:0000256" key="1">
    <source>
        <dbReference type="ARBA" id="ARBA00007879"/>
    </source>
</evidence>
<protein>
    <recommendedName>
        <fullName evidence="8">Alpha-ketoglutarate-dependent dioxygenase AlkB-like domain-containing protein</fullName>
    </recommendedName>
</protein>
<comment type="similarity">
    <text evidence="1">Belongs to the alkB family.</text>
</comment>
<evidence type="ECO:0008006" key="8">
    <source>
        <dbReference type="Google" id="ProtNLM"/>
    </source>
</evidence>
<sequence>MKIVPAIHSYFRDVSSFSDRCIARVLLEPRSLFMVKDDMYSYYLHGIEERQEDTINRERISNFDRCNDNIKDKDEQILLRTTRISLTIRCVEKISKLPVGLLRK</sequence>
<evidence type="ECO:0000256" key="4">
    <source>
        <dbReference type="ARBA" id="ARBA00023002"/>
    </source>
</evidence>
<evidence type="ECO:0000313" key="7">
    <source>
        <dbReference type="Proteomes" id="UP000663889"/>
    </source>
</evidence>
<keyword evidence="5" id="KW-0408">Iron</keyword>
<dbReference type="PANTHER" id="PTHR46030:SF1">
    <property type="entry name" value="ALPHA-KETOGLUTARATE-DEPENDENT DIOXYGENASE ALKB HOMOLOG 6"/>
    <property type="match status" value="1"/>
</dbReference>
<dbReference type="AlphaFoldDB" id="A0A814ZLG8"/>
<dbReference type="SUPFAM" id="SSF51197">
    <property type="entry name" value="Clavaminate synthase-like"/>
    <property type="match status" value="1"/>
</dbReference>
<evidence type="ECO:0000256" key="3">
    <source>
        <dbReference type="ARBA" id="ARBA00022964"/>
    </source>
</evidence>
<dbReference type="Gene3D" id="2.60.120.1520">
    <property type="match status" value="1"/>
</dbReference>
<evidence type="ECO:0000313" key="6">
    <source>
        <dbReference type="EMBL" id="CAF1245442.1"/>
    </source>
</evidence>
<gene>
    <name evidence="6" type="ORF">SEV965_LOCUS23447</name>
</gene>
<dbReference type="GO" id="GO:0046872">
    <property type="term" value="F:metal ion binding"/>
    <property type="evidence" value="ECO:0007669"/>
    <property type="project" value="UniProtKB-KW"/>
</dbReference>
<dbReference type="PANTHER" id="PTHR46030">
    <property type="entry name" value="ALPHA-KETOGLUTARATE-DEPENDENT DIOXYGENASE ALKB HOMOLOG 6"/>
    <property type="match status" value="1"/>
</dbReference>
<dbReference type="GO" id="GO:0005634">
    <property type="term" value="C:nucleus"/>
    <property type="evidence" value="ECO:0007669"/>
    <property type="project" value="TreeGrafter"/>
</dbReference>
<name>A0A814ZLG8_9BILA</name>
<dbReference type="InterPro" id="IPR032862">
    <property type="entry name" value="ALKBH6"/>
</dbReference>